<dbReference type="AlphaFoldDB" id="A0A1I1Q5F6"/>
<name>A0A1I1Q5F6_9ACTN</name>
<dbReference type="Gene3D" id="3.10.20.70">
    <property type="entry name" value="Glutamine synthetase, N-terminal domain"/>
    <property type="match status" value="1"/>
</dbReference>
<proteinExistence type="inferred from homology"/>
<feature type="domain" description="GS catalytic" evidence="9">
    <location>
        <begin position="133"/>
        <end position="474"/>
    </location>
</feature>
<dbReference type="InterPro" id="IPR014746">
    <property type="entry name" value="Gln_synth/guanido_kin_cat_dom"/>
</dbReference>
<evidence type="ECO:0000256" key="7">
    <source>
        <dbReference type="SAM" id="MobiDB-lite"/>
    </source>
</evidence>
<feature type="domain" description="GS beta-grasp" evidence="8">
    <location>
        <begin position="34"/>
        <end position="126"/>
    </location>
</feature>
<evidence type="ECO:0000259" key="9">
    <source>
        <dbReference type="PROSITE" id="PS51987"/>
    </source>
</evidence>
<comment type="similarity">
    <text evidence="1 5 6">Belongs to the glutamine synthetase family.</text>
</comment>
<keyword evidence="4" id="KW-0067">ATP-binding</keyword>
<dbReference type="PANTHER" id="PTHR43785:SF12">
    <property type="entry name" value="TYPE-1 GLUTAMINE SYNTHETASE 2"/>
    <property type="match status" value="1"/>
</dbReference>
<sequence>MIPAMTPQTEQLEQTNREERRAAAEALLPELEDAGVTAVALPWVDTSGITRVKTVPLAKLPSAAAWGVGMSPVFDGFLLDDSIVAGRFAGSAVGDLRLHPDLSRLVVLAGQPGWAWAPVDRFTQAGQPHVQCSRSLLRRQVAALAEAGFTVKAAFEVEWVVARPDGLPDDPDAFVPALSGPAYGMTRLAEVSDYARDLMDALAEQGVVVDQFHPEYAGGQLEVSVGALDPVGAADTALLVRNTITAVSAQHGLRVSFSPKVTADGVGNGGHVHLSLWRDDENLMSGGDGAFGLTADGEAFTAGLLQHLPGLLAVGAPSVASYLRLVPSHWAGAYAAWGLENREAALRFVTGPDGNRQSSANVEVKSFDLAANPYLLMAGCLAVGLAGVRAGSRLPDPVGVDPASLSDEGRREAGIRALPATLAEAVQAFESDEVLAEAFGEELAATVVDVRNGEIALFEGTSPEAVCRAVRWKH</sequence>
<dbReference type="PROSITE" id="PS51986">
    <property type="entry name" value="GS_BETA_GRASP"/>
    <property type="match status" value="1"/>
</dbReference>
<dbReference type="GO" id="GO:0005524">
    <property type="term" value="F:ATP binding"/>
    <property type="evidence" value="ECO:0007669"/>
    <property type="project" value="UniProtKB-KW"/>
</dbReference>
<feature type="region of interest" description="Disordered" evidence="7">
    <location>
        <begin position="1"/>
        <end position="20"/>
    </location>
</feature>
<dbReference type="InterPro" id="IPR036651">
    <property type="entry name" value="Gln_synt_N_sf"/>
</dbReference>
<keyword evidence="11" id="KW-1185">Reference proteome</keyword>
<dbReference type="Pfam" id="PF00120">
    <property type="entry name" value="Gln-synt_C"/>
    <property type="match status" value="1"/>
</dbReference>
<dbReference type="GO" id="GO:0004356">
    <property type="term" value="F:glutamine synthetase activity"/>
    <property type="evidence" value="ECO:0007669"/>
    <property type="project" value="InterPro"/>
</dbReference>
<organism evidence="10 11">
    <name type="scientific">Klenkia taihuensis</name>
    <dbReference type="NCBI Taxonomy" id="1225127"/>
    <lineage>
        <taxon>Bacteria</taxon>
        <taxon>Bacillati</taxon>
        <taxon>Actinomycetota</taxon>
        <taxon>Actinomycetes</taxon>
        <taxon>Geodermatophilales</taxon>
        <taxon>Geodermatophilaceae</taxon>
        <taxon>Klenkia</taxon>
    </lineage>
</organism>
<dbReference type="InterPro" id="IPR008146">
    <property type="entry name" value="Gln_synth_cat_dom"/>
</dbReference>
<evidence type="ECO:0000256" key="3">
    <source>
        <dbReference type="ARBA" id="ARBA00022741"/>
    </source>
</evidence>
<dbReference type="PROSITE" id="PS51987">
    <property type="entry name" value="GS_CATALYTIC"/>
    <property type="match status" value="1"/>
</dbReference>
<dbReference type="SUPFAM" id="SSF54368">
    <property type="entry name" value="Glutamine synthetase, N-terminal domain"/>
    <property type="match status" value="1"/>
</dbReference>
<dbReference type="InterPro" id="IPR008147">
    <property type="entry name" value="Gln_synt_N"/>
</dbReference>
<accession>A0A1I1Q5F6</accession>
<evidence type="ECO:0000256" key="4">
    <source>
        <dbReference type="ARBA" id="ARBA00022840"/>
    </source>
</evidence>
<dbReference type="SUPFAM" id="SSF55931">
    <property type="entry name" value="Glutamine synthetase/guanido kinase"/>
    <property type="match status" value="1"/>
</dbReference>
<reference evidence="11" key="1">
    <citation type="submission" date="2016-10" db="EMBL/GenBank/DDBJ databases">
        <authorList>
            <person name="Varghese N."/>
            <person name="Submissions S."/>
        </authorList>
    </citation>
    <scope>NUCLEOTIDE SEQUENCE [LARGE SCALE GENOMIC DNA]</scope>
    <source>
        <strain evidence="11">DSM 45962</strain>
    </source>
</reference>
<keyword evidence="3" id="KW-0547">Nucleotide-binding</keyword>
<dbReference type="STRING" id="1225127.SAMN05661030_2615"/>
<evidence type="ECO:0000256" key="5">
    <source>
        <dbReference type="PROSITE-ProRule" id="PRU01330"/>
    </source>
</evidence>
<dbReference type="PANTHER" id="PTHR43785">
    <property type="entry name" value="GAMMA-GLUTAMYLPUTRESCINE SYNTHETASE"/>
    <property type="match status" value="1"/>
</dbReference>
<keyword evidence="2" id="KW-0436">Ligase</keyword>
<dbReference type="GO" id="GO:0006542">
    <property type="term" value="P:glutamine biosynthetic process"/>
    <property type="evidence" value="ECO:0007669"/>
    <property type="project" value="InterPro"/>
</dbReference>
<evidence type="ECO:0000256" key="1">
    <source>
        <dbReference type="ARBA" id="ARBA00009897"/>
    </source>
</evidence>
<dbReference type="SMART" id="SM01230">
    <property type="entry name" value="Gln-synt_C"/>
    <property type="match status" value="1"/>
</dbReference>
<feature type="compositionally biased region" description="Polar residues" evidence="7">
    <location>
        <begin position="1"/>
        <end position="14"/>
    </location>
</feature>
<dbReference type="Proteomes" id="UP000199022">
    <property type="component" value="Unassembled WGS sequence"/>
</dbReference>
<evidence type="ECO:0000256" key="6">
    <source>
        <dbReference type="RuleBase" id="RU000384"/>
    </source>
</evidence>
<evidence type="ECO:0000259" key="8">
    <source>
        <dbReference type="PROSITE" id="PS51986"/>
    </source>
</evidence>
<evidence type="ECO:0000256" key="2">
    <source>
        <dbReference type="ARBA" id="ARBA00022598"/>
    </source>
</evidence>
<dbReference type="EMBL" id="FOMD01000003">
    <property type="protein sequence ID" value="SFD17361.1"/>
    <property type="molecule type" value="Genomic_DNA"/>
</dbReference>
<evidence type="ECO:0000313" key="10">
    <source>
        <dbReference type="EMBL" id="SFD17361.1"/>
    </source>
</evidence>
<dbReference type="Gene3D" id="3.30.590.10">
    <property type="entry name" value="Glutamine synthetase/guanido kinase, catalytic domain"/>
    <property type="match status" value="1"/>
</dbReference>
<gene>
    <name evidence="10" type="ORF">SAMN05661030_2615</name>
</gene>
<protein>
    <submittedName>
        <fullName evidence="10">Glutamine synthetase</fullName>
    </submittedName>
</protein>
<evidence type="ECO:0000313" key="11">
    <source>
        <dbReference type="Proteomes" id="UP000199022"/>
    </source>
</evidence>